<gene>
    <name evidence="3" type="primary">DNAJB3</name>
    <name evidence="3" type="ORF">P7K49_013427</name>
</gene>
<dbReference type="PROSITE" id="PS50076">
    <property type="entry name" value="DNAJ_2"/>
    <property type="match status" value="1"/>
</dbReference>
<proteinExistence type="predicted"/>
<dbReference type="PRINTS" id="PR00625">
    <property type="entry name" value="JDOMAIN"/>
</dbReference>
<evidence type="ECO:0000313" key="3">
    <source>
        <dbReference type="EMBL" id="KAK2108262.1"/>
    </source>
</evidence>
<dbReference type="Pfam" id="PF00226">
    <property type="entry name" value="DnaJ"/>
    <property type="match status" value="1"/>
</dbReference>
<dbReference type="EMBL" id="JASSZA010000006">
    <property type="protein sequence ID" value="KAK2108262.1"/>
    <property type="molecule type" value="Genomic_DNA"/>
</dbReference>
<comment type="caution">
    <text evidence="3">The sequence shown here is derived from an EMBL/GenBank/DDBJ whole genome shotgun (WGS) entry which is preliminary data.</text>
</comment>
<dbReference type="CDD" id="cd06257">
    <property type="entry name" value="DnaJ"/>
    <property type="match status" value="1"/>
</dbReference>
<sequence>MRGAPRPRPVRCGGVIRRVPLCGPCRRALRPVLRGWQPCRSLSQWPTGRSGRPAWWTTTRCWACPHQASTEAIKKAYRKLALKWHPDKNPNNKEEAERRFKQVAEAYGVLSNAKKRDIYDRYGAAGAESSCASSGPFEYVFSFRDPAEVFREFFGGQDLFSFDFFGNPLENIFGGQRNSRGSRSRGSAPLFSTFSEFPAFGGGFNSFNTGFSSFGSLGSGGLSSFSMSYSSDGTGTFKSTSTSTEIVDGKKITTKRIIENGQERLEVEEDGELS</sequence>
<evidence type="ECO:0000256" key="1">
    <source>
        <dbReference type="ARBA" id="ARBA00023186"/>
    </source>
</evidence>
<name>A0ABQ9VIV5_SAGOE</name>
<reference evidence="3 4" key="1">
    <citation type="submission" date="2023-05" db="EMBL/GenBank/DDBJ databases">
        <title>B98-5 Cell Line De Novo Hybrid Assembly: An Optical Mapping Approach.</title>
        <authorList>
            <person name="Kananen K."/>
            <person name="Auerbach J.A."/>
            <person name="Kautto E."/>
            <person name="Blachly J.S."/>
        </authorList>
    </citation>
    <scope>NUCLEOTIDE SEQUENCE [LARGE SCALE GENOMIC DNA]</scope>
    <source>
        <strain evidence="3">B95-8</strain>
        <tissue evidence="3">Cell line</tissue>
    </source>
</reference>
<feature type="domain" description="J" evidence="2">
    <location>
        <begin position="57"/>
        <end position="123"/>
    </location>
</feature>
<keyword evidence="1" id="KW-0143">Chaperone</keyword>
<dbReference type="PANTHER" id="PTHR45168">
    <property type="entry name" value="DNAJ HOMOLOG SUBFAMILY B MEMBER 2"/>
    <property type="match status" value="1"/>
</dbReference>
<evidence type="ECO:0000313" key="4">
    <source>
        <dbReference type="Proteomes" id="UP001266305"/>
    </source>
</evidence>
<evidence type="ECO:0000259" key="2">
    <source>
        <dbReference type="PROSITE" id="PS50076"/>
    </source>
</evidence>
<dbReference type="PANTHER" id="PTHR45168:SF4">
    <property type="entry name" value="SIMILAR TO DNAJ HOMOLOG SUBFAMILY B MEMBER 6 (HEAT SHOCK PROTEIN J2) (HSJ-2) (MRJ) (MDJ4)"/>
    <property type="match status" value="1"/>
</dbReference>
<accession>A0ABQ9VIV5</accession>
<dbReference type="Gene3D" id="1.10.287.110">
    <property type="entry name" value="DnaJ domain"/>
    <property type="match status" value="1"/>
</dbReference>
<protein>
    <submittedName>
        <fullName evidence="3">DnaJ sub B member 3</fullName>
    </submittedName>
</protein>
<dbReference type="SMART" id="SM00271">
    <property type="entry name" value="DnaJ"/>
    <property type="match status" value="1"/>
</dbReference>
<dbReference type="InterPro" id="IPR043183">
    <property type="entry name" value="DNJB2/6-like"/>
</dbReference>
<dbReference type="InterPro" id="IPR001623">
    <property type="entry name" value="DnaJ_domain"/>
</dbReference>
<dbReference type="SUPFAM" id="SSF46565">
    <property type="entry name" value="Chaperone J-domain"/>
    <property type="match status" value="1"/>
</dbReference>
<dbReference type="Proteomes" id="UP001266305">
    <property type="component" value="Unassembled WGS sequence"/>
</dbReference>
<organism evidence="3 4">
    <name type="scientific">Saguinus oedipus</name>
    <name type="common">Cotton-top tamarin</name>
    <name type="synonym">Oedipomidas oedipus</name>
    <dbReference type="NCBI Taxonomy" id="9490"/>
    <lineage>
        <taxon>Eukaryota</taxon>
        <taxon>Metazoa</taxon>
        <taxon>Chordata</taxon>
        <taxon>Craniata</taxon>
        <taxon>Vertebrata</taxon>
        <taxon>Euteleostomi</taxon>
        <taxon>Mammalia</taxon>
        <taxon>Eutheria</taxon>
        <taxon>Euarchontoglires</taxon>
        <taxon>Primates</taxon>
        <taxon>Haplorrhini</taxon>
        <taxon>Platyrrhini</taxon>
        <taxon>Cebidae</taxon>
        <taxon>Callitrichinae</taxon>
        <taxon>Saguinus</taxon>
    </lineage>
</organism>
<dbReference type="InterPro" id="IPR036869">
    <property type="entry name" value="J_dom_sf"/>
</dbReference>
<keyword evidence="4" id="KW-1185">Reference proteome</keyword>